<organism evidence="2 3">
    <name type="scientific">Hericium alpestre</name>
    <dbReference type="NCBI Taxonomy" id="135208"/>
    <lineage>
        <taxon>Eukaryota</taxon>
        <taxon>Fungi</taxon>
        <taxon>Dikarya</taxon>
        <taxon>Basidiomycota</taxon>
        <taxon>Agaricomycotina</taxon>
        <taxon>Agaricomycetes</taxon>
        <taxon>Russulales</taxon>
        <taxon>Hericiaceae</taxon>
        <taxon>Hericium</taxon>
    </lineage>
</organism>
<dbReference type="OrthoDB" id="3003188at2759"/>
<accession>A0A4Y9ZW10</accession>
<proteinExistence type="predicted"/>
<feature type="region of interest" description="Disordered" evidence="1">
    <location>
        <begin position="291"/>
        <end position="317"/>
    </location>
</feature>
<dbReference type="Proteomes" id="UP000298061">
    <property type="component" value="Unassembled WGS sequence"/>
</dbReference>
<feature type="compositionally biased region" description="Basic and acidic residues" evidence="1">
    <location>
        <begin position="196"/>
        <end position="212"/>
    </location>
</feature>
<dbReference type="EMBL" id="SFCI01000697">
    <property type="protein sequence ID" value="TFY78350.1"/>
    <property type="molecule type" value="Genomic_DNA"/>
</dbReference>
<sequence>METSDDEPEPSISDTGKGKGKAVDRVPDDAYMAPSAKEDKRSAVSIMFLCELNLQREDGQTVGTRVPMETRAFDFDEPIDNVLNAFVEAFNEESAQWTNLYSGRKLERGDKVLFVFKNGAKIPSSFYCSSVGTFWNTFSEVSDRYFPEKDIQSRTVHIVMLVSDELVTERTPKNALAPKKPEKRKVLETCQRPPPAKREKVAEHHVAVKTEPVEAAVPPQKPAPVPHATASQLQLPTEGNQRARSQSNAAVSERPLDTAKKPAAQGNAIVKQEDVADGTIPTIKIVEPAFAPKNGTTENSGTTIATGPPDGTGKGKAPAQVFEGAERRTSPRPGHPHGLARARALRGVFGLQTGGIAPGIGRAPGPLLAADVPRSVSGLQTGGRAARTALHGHGHDRARLLAVLHRLCPLLVTLPLVPALVSRKRRNCNLRNARSICAQGHGSPKDT</sequence>
<name>A0A4Y9ZW10_9AGAM</name>
<dbReference type="AlphaFoldDB" id="A0A4Y9ZW10"/>
<evidence type="ECO:0000313" key="2">
    <source>
        <dbReference type="EMBL" id="TFY78350.1"/>
    </source>
</evidence>
<evidence type="ECO:0000256" key="1">
    <source>
        <dbReference type="SAM" id="MobiDB-lite"/>
    </source>
</evidence>
<protein>
    <submittedName>
        <fullName evidence="2">Uncharacterized protein</fullName>
    </submittedName>
</protein>
<feature type="region of interest" description="Disordered" evidence="1">
    <location>
        <begin position="1"/>
        <end position="37"/>
    </location>
</feature>
<keyword evidence="3" id="KW-1185">Reference proteome</keyword>
<feature type="compositionally biased region" description="Polar residues" evidence="1">
    <location>
        <begin position="294"/>
        <end position="305"/>
    </location>
</feature>
<gene>
    <name evidence="2" type="ORF">EWM64_g5661</name>
</gene>
<feature type="compositionally biased region" description="Polar residues" evidence="1">
    <location>
        <begin position="229"/>
        <end position="250"/>
    </location>
</feature>
<reference evidence="2 3" key="1">
    <citation type="submission" date="2019-02" db="EMBL/GenBank/DDBJ databases">
        <title>Genome sequencing of the rare red list fungi Hericium alpestre (H. flagellum).</title>
        <authorList>
            <person name="Buettner E."/>
            <person name="Kellner H."/>
        </authorList>
    </citation>
    <scope>NUCLEOTIDE SEQUENCE [LARGE SCALE GENOMIC DNA]</scope>
    <source>
        <strain evidence="2 3">DSM 108284</strain>
    </source>
</reference>
<evidence type="ECO:0000313" key="3">
    <source>
        <dbReference type="Proteomes" id="UP000298061"/>
    </source>
</evidence>
<feature type="region of interest" description="Disordered" evidence="1">
    <location>
        <begin position="172"/>
        <end position="264"/>
    </location>
</feature>
<comment type="caution">
    <text evidence="2">The sequence shown here is derived from an EMBL/GenBank/DDBJ whole genome shotgun (WGS) entry which is preliminary data.</text>
</comment>